<evidence type="ECO:0000256" key="5">
    <source>
        <dbReference type="ARBA" id="ARBA00023163"/>
    </source>
</evidence>
<dbReference type="InterPro" id="IPR025944">
    <property type="entry name" value="Sigma_54_int_dom_CS"/>
</dbReference>
<dbReference type="KEGG" id="dpr:Despr_0468"/>
<dbReference type="PROSITE" id="PS00676">
    <property type="entry name" value="SIGMA54_INTERACT_2"/>
    <property type="match status" value="1"/>
</dbReference>
<dbReference type="Pfam" id="PF01590">
    <property type="entry name" value="GAF"/>
    <property type="match status" value="1"/>
</dbReference>
<dbReference type="PROSITE" id="PS00688">
    <property type="entry name" value="SIGMA54_INTERACT_3"/>
    <property type="match status" value="1"/>
</dbReference>
<evidence type="ECO:0000256" key="3">
    <source>
        <dbReference type="ARBA" id="ARBA00023015"/>
    </source>
</evidence>
<dbReference type="InterPro" id="IPR002078">
    <property type="entry name" value="Sigma_54_int"/>
</dbReference>
<dbReference type="InterPro" id="IPR058031">
    <property type="entry name" value="AAA_lid_NorR"/>
</dbReference>
<evidence type="ECO:0000259" key="6">
    <source>
        <dbReference type="PROSITE" id="PS50045"/>
    </source>
</evidence>
<keyword evidence="8" id="KW-1185">Reference proteome</keyword>
<dbReference type="GO" id="GO:0005524">
    <property type="term" value="F:ATP binding"/>
    <property type="evidence" value="ECO:0007669"/>
    <property type="project" value="UniProtKB-KW"/>
</dbReference>
<dbReference type="PROSITE" id="PS00675">
    <property type="entry name" value="SIGMA54_INTERACT_1"/>
    <property type="match status" value="1"/>
</dbReference>
<dbReference type="Pfam" id="PF02954">
    <property type="entry name" value="HTH_8"/>
    <property type="match status" value="1"/>
</dbReference>
<dbReference type="Gene3D" id="3.40.50.300">
    <property type="entry name" value="P-loop containing nucleotide triphosphate hydrolases"/>
    <property type="match status" value="1"/>
</dbReference>
<dbReference type="InterPro" id="IPR009057">
    <property type="entry name" value="Homeodomain-like_sf"/>
</dbReference>
<dbReference type="InterPro" id="IPR025943">
    <property type="entry name" value="Sigma_54_int_dom_ATP-bd_2"/>
</dbReference>
<dbReference type="SMART" id="SM00382">
    <property type="entry name" value="AAA"/>
    <property type="match status" value="1"/>
</dbReference>
<dbReference type="FunFam" id="3.40.50.300:FF:000006">
    <property type="entry name" value="DNA-binding transcriptional regulator NtrC"/>
    <property type="match status" value="1"/>
</dbReference>
<dbReference type="PANTHER" id="PTHR32071">
    <property type="entry name" value="TRANSCRIPTIONAL REGULATORY PROTEIN"/>
    <property type="match status" value="1"/>
</dbReference>
<dbReference type="Pfam" id="PF25601">
    <property type="entry name" value="AAA_lid_14"/>
    <property type="match status" value="1"/>
</dbReference>
<evidence type="ECO:0000256" key="4">
    <source>
        <dbReference type="ARBA" id="ARBA00023125"/>
    </source>
</evidence>
<dbReference type="Gene3D" id="1.10.8.60">
    <property type="match status" value="1"/>
</dbReference>
<dbReference type="SUPFAM" id="SSF52540">
    <property type="entry name" value="P-loop containing nucleoside triphosphate hydrolases"/>
    <property type="match status" value="1"/>
</dbReference>
<dbReference type="GO" id="GO:0006355">
    <property type="term" value="P:regulation of DNA-templated transcription"/>
    <property type="evidence" value="ECO:0007669"/>
    <property type="project" value="InterPro"/>
</dbReference>
<dbReference type="NCBIfam" id="NF003451">
    <property type="entry name" value="PRK05022.1"/>
    <property type="match status" value="1"/>
</dbReference>
<dbReference type="InterPro" id="IPR002197">
    <property type="entry name" value="HTH_Fis"/>
</dbReference>
<evidence type="ECO:0000256" key="1">
    <source>
        <dbReference type="ARBA" id="ARBA00022741"/>
    </source>
</evidence>
<dbReference type="SMART" id="SM00065">
    <property type="entry name" value="GAF"/>
    <property type="match status" value="1"/>
</dbReference>
<dbReference type="InterPro" id="IPR027417">
    <property type="entry name" value="P-loop_NTPase"/>
</dbReference>
<proteinExistence type="predicted"/>
<dbReference type="GO" id="GO:0043565">
    <property type="term" value="F:sequence-specific DNA binding"/>
    <property type="evidence" value="ECO:0007669"/>
    <property type="project" value="InterPro"/>
</dbReference>
<dbReference type="InterPro" id="IPR003018">
    <property type="entry name" value="GAF"/>
</dbReference>
<dbReference type="AlphaFoldDB" id="A0A7U3YJQ8"/>
<dbReference type="PROSITE" id="PS50045">
    <property type="entry name" value="SIGMA54_INTERACT_4"/>
    <property type="match status" value="1"/>
</dbReference>
<dbReference type="SUPFAM" id="SSF46689">
    <property type="entry name" value="Homeodomain-like"/>
    <property type="match status" value="1"/>
</dbReference>
<keyword evidence="5" id="KW-0804">Transcription</keyword>
<evidence type="ECO:0000313" key="8">
    <source>
        <dbReference type="Proteomes" id="UP000006365"/>
    </source>
</evidence>
<gene>
    <name evidence="7" type="ordered locus">Despr_0468</name>
</gene>
<keyword evidence="4" id="KW-0238">DNA-binding</keyword>
<organism evidence="7 8">
    <name type="scientific">Desulfobulbus propionicus (strain ATCC 33891 / DSM 2032 / VKM B-1956 / 1pr3)</name>
    <dbReference type="NCBI Taxonomy" id="577650"/>
    <lineage>
        <taxon>Bacteria</taxon>
        <taxon>Pseudomonadati</taxon>
        <taxon>Thermodesulfobacteriota</taxon>
        <taxon>Desulfobulbia</taxon>
        <taxon>Desulfobulbales</taxon>
        <taxon>Desulfobulbaceae</taxon>
        <taxon>Desulfobulbus</taxon>
    </lineage>
</organism>
<reference evidence="7 8" key="1">
    <citation type="journal article" date="2011" name="Stand. Genomic Sci.">
        <title>Complete genome sequence of Desulfobulbus propionicus type strain (1pr3).</title>
        <authorList>
            <person name="Pagani I."/>
            <person name="Lapidus A."/>
            <person name="Nolan M."/>
            <person name="Lucas S."/>
            <person name="Hammon N."/>
            <person name="Deshpande S."/>
            <person name="Cheng J.F."/>
            <person name="Chertkov O."/>
            <person name="Davenport K."/>
            <person name="Tapia R."/>
            <person name="Han C."/>
            <person name="Goodwin L."/>
            <person name="Pitluck S."/>
            <person name="Liolios K."/>
            <person name="Mavromatis K."/>
            <person name="Ivanova N."/>
            <person name="Mikhailova N."/>
            <person name="Pati A."/>
            <person name="Chen A."/>
            <person name="Palaniappan K."/>
            <person name="Land M."/>
            <person name="Hauser L."/>
            <person name="Chang Y.J."/>
            <person name="Jeffries C.D."/>
            <person name="Detter J.C."/>
            <person name="Brambilla E."/>
            <person name="Kannan K.P."/>
            <person name="Djao O.D."/>
            <person name="Rohde M."/>
            <person name="Pukall R."/>
            <person name="Spring S."/>
            <person name="Goker M."/>
            <person name="Sikorski J."/>
            <person name="Woyke T."/>
            <person name="Bristow J."/>
            <person name="Eisen J.A."/>
            <person name="Markowitz V."/>
            <person name="Hugenholtz P."/>
            <person name="Kyrpides N.C."/>
            <person name="Klenk H.P."/>
        </authorList>
    </citation>
    <scope>NUCLEOTIDE SEQUENCE [LARGE SCALE GENOMIC DNA]</scope>
    <source>
        <strain evidence="8">ATCC 33891 / DSM 2032 / 1pr3</strain>
    </source>
</reference>
<feature type="domain" description="Sigma-54 factor interaction" evidence="6">
    <location>
        <begin position="193"/>
        <end position="422"/>
    </location>
</feature>
<sequence>MKLLETLSIIAHDLTAVLGAEDRYQRLLEALHLAIPYDSAALLRLENDTLAPIAAKGLKPKAMARVFRRKDHPRLDIICGSSQPTLFSSDSKLPDPFDGLLDIDLESVHHIHACLGCPLLMREQLVGVLVFDAIDSTAFRHLPKQYVQVIASLTSAQIQTVELFSALEKEAERQGLLASDLMRDIQQQRGHEILGASAHIKRLRQEIELVAKSDFTILILGETGVGKELVARSVHNHSRRRDKPMLYLNCAALPTALAESELFGHVKGAFTGAVSDRTGKFALADGGTLFLDEIGELPLDVQAKLLRTIQEGEIQRVGSEKIQHVDVRLITATNRDLEQEVAAGTFRADLYHRLNVYPINVAPLRERREDVPLLADFFAEKARINLGLHQVRISEEALDLLTRYAWPGNVRELDNVISRSVLKASATQLGGKEVTVTPAFVSGDLNVQAPLTRSALEPVLAIGRQGISLKAVVKAYEIRLIKETLERNQGNWAAAARELGMNRSNLHNLATRLGIRKKGTGR</sequence>
<keyword evidence="1" id="KW-0547">Nucleotide-binding</keyword>
<keyword evidence="2" id="KW-0067">ATP-binding</keyword>
<dbReference type="Pfam" id="PF00158">
    <property type="entry name" value="Sigma54_activat"/>
    <property type="match status" value="1"/>
</dbReference>
<dbReference type="RefSeq" id="WP_015723195.1">
    <property type="nucleotide sequence ID" value="NC_014972.1"/>
</dbReference>
<dbReference type="CDD" id="cd00009">
    <property type="entry name" value="AAA"/>
    <property type="match status" value="1"/>
</dbReference>
<accession>A0A7U3YJQ8</accession>
<dbReference type="InterPro" id="IPR029016">
    <property type="entry name" value="GAF-like_dom_sf"/>
</dbReference>
<dbReference type="InterPro" id="IPR025662">
    <property type="entry name" value="Sigma_54_int_dom_ATP-bd_1"/>
</dbReference>
<protein>
    <submittedName>
        <fullName evidence="7">Transcriptional regulator, NifA subfamily, Fis Family</fullName>
    </submittedName>
</protein>
<name>A0A7U3YJQ8_DESPD</name>
<evidence type="ECO:0000256" key="2">
    <source>
        <dbReference type="ARBA" id="ARBA00022840"/>
    </source>
</evidence>
<dbReference type="Proteomes" id="UP000006365">
    <property type="component" value="Chromosome"/>
</dbReference>
<dbReference type="EMBL" id="CP002364">
    <property type="protein sequence ID" value="ADW16648.1"/>
    <property type="molecule type" value="Genomic_DNA"/>
</dbReference>
<dbReference type="Gene3D" id="1.10.10.60">
    <property type="entry name" value="Homeodomain-like"/>
    <property type="match status" value="1"/>
</dbReference>
<evidence type="ECO:0000313" key="7">
    <source>
        <dbReference type="EMBL" id="ADW16648.1"/>
    </source>
</evidence>
<dbReference type="PRINTS" id="PR01590">
    <property type="entry name" value="HTHFIS"/>
</dbReference>
<dbReference type="InterPro" id="IPR003593">
    <property type="entry name" value="AAA+_ATPase"/>
</dbReference>
<dbReference type="SUPFAM" id="SSF55781">
    <property type="entry name" value="GAF domain-like"/>
    <property type="match status" value="1"/>
</dbReference>
<dbReference type="PANTHER" id="PTHR32071:SF35">
    <property type="entry name" value="ANAEROBIC NITRIC OXIDE REDUCTASE TRANSCRIPTION REGULATOR NORR"/>
    <property type="match status" value="1"/>
</dbReference>
<keyword evidence="3" id="KW-0805">Transcription regulation</keyword>
<dbReference type="Gene3D" id="3.30.450.40">
    <property type="match status" value="1"/>
</dbReference>